<organism evidence="2 3">
    <name type="scientific">Niastella populi</name>
    <dbReference type="NCBI Taxonomy" id="550983"/>
    <lineage>
        <taxon>Bacteria</taxon>
        <taxon>Pseudomonadati</taxon>
        <taxon>Bacteroidota</taxon>
        <taxon>Chitinophagia</taxon>
        <taxon>Chitinophagales</taxon>
        <taxon>Chitinophagaceae</taxon>
        <taxon>Niastella</taxon>
    </lineage>
</organism>
<evidence type="ECO:0000313" key="2">
    <source>
        <dbReference type="EMBL" id="OQP53499.1"/>
    </source>
</evidence>
<comment type="caution">
    <text evidence="2">The sequence shown here is derived from an EMBL/GenBank/DDBJ whole genome shotgun (WGS) entry which is preliminary data.</text>
</comment>
<dbReference type="AlphaFoldDB" id="A0A1V9F519"/>
<gene>
    <name evidence="2" type="ORF">A4R26_05800</name>
</gene>
<name>A0A1V9F519_9BACT</name>
<reference evidence="3" key="1">
    <citation type="submission" date="2016-04" db="EMBL/GenBank/DDBJ databases">
        <authorList>
            <person name="Chen L."/>
            <person name="Zhuang W."/>
            <person name="Wang G."/>
        </authorList>
    </citation>
    <scope>NUCLEOTIDE SEQUENCE [LARGE SCALE GENOMIC DNA]</scope>
    <source>
        <strain evidence="3">208</strain>
    </source>
</reference>
<dbReference type="STRING" id="550983.A4R26_05800"/>
<evidence type="ECO:0000259" key="1">
    <source>
        <dbReference type="Pfam" id="PF06114"/>
    </source>
</evidence>
<protein>
    <recommendedName>
        <fullName evidence="1">IrrE N-terminal-like domain-containing protein</fullName>
    </recommendedName>
</protein>
<dbReference type="InterPro" id="IPR010359">
    <property type="entry name" value="IrrE_HExxH"/>
</dbReference>
<proteinExistence type="predicted"/>
<dbReference type="Proteomes" id="UP000192276">
    <property type="component" value="Unassembled WGS sequence"/>
</dbReference>
<sequence>MNFLEVSLSEEYQNISIALGMRYYCEEQEEEAKYLGGCLQIPRAGLLWATKKSMSIEQISEYYVASIDMVKYRLNISGVSK</sequence>
<accession>A0A1V9F519</accession>
<dbReference type="OrthoDB" id="878902at2"/>
<dbReference type="Pfam" id="PF06114">
    <property type="entry name" value="Peptidase_M78"/>
    <property type="match status" value="1"/>
</dbReference>
<dbReference type="EMBL" id="LWBP01000210">
    <property type="protein sequence ID" value="OQP53499.1"/>
    <property type="molecule type" value="Genomic_DNA"/>
</dbReference>
<feature type="domain" description="IrrE N-terminal-like" evidence="1">
    <location>
        <begin position="13"/>
        <end position="75"/>
    </location>
</feature>
<dbReference type="RefSeq" id="WP_081169376.1">
    <property type="nucleotide sequence ID" value="NZ_LWBP01000210.1"/>
</dbReference>
<keyword evidence="3" id="KW-1185">Reference proteome</keyword>
<evidence type="ECO:0000313" key="3">
    <source>
        <dbReference type="Proteomes" id="UP000192276"/>
    </source>
</evidence>